<gene>
    <name evidence="2" type="ORF">GOMPHAMPRED_004146</name>
</gene>
<feature type="region of interest" description="Disordered" evidence="1">
    <location>
        <begin position="91"/>
        <end position="130"/>
    </location>
</feature>
<dbReference type="OrthoDB" id="2530523at2759"/>
<organism evidence="2 3">
    <name type="scientific">Gomphillus americanus</name>
    <dbReference type="NCBI Taxonomy" id="1940652"/>
    <lineage>
        <taxon>Eukaryota</taxon>
        <taxon>Fungi</taxon>
        <taxon>Dikarya</taxon>
        <taxon>Ascomycota</taxon>
        <taxon>Pezizomycotina</taxon>
        <taxon>Lecanoromycetes</taxon>
        <taxon>OSLEUM clade</taxon>
        <taxon>Ostropomycetidae</taxon>
        <taxon>Ostropales</taxon>
        <taxon>Graphidaceae</taxon>
        <taxon>Gomphilloideae</taxon>
        <taxon>Gomphillus</taxon>
    </lineage>
</organism>
<dbReference type="AlphaFoldDB" id="A0A8H3FNA3"/>
<protein>
    <submittedName>
        <fullName evidence="2">Uncharacterized protein</fullName>
    </submittedName>
</protein>
<feature type="compositionally biased region" description="Low complexity" evidence="1">
    <location>
        <begin position="229"/>
        <end position="246"/>
    </location>
</feature>
<evidence type="ECO:0000256" key="1">
    <source>
        <dbReference type="SAM" id="MobiDB-lite"/>
    </source>
</evidence>
<feature type="region of interest" description="Disordered" evidence="1">
    <location>
        <begin position="202"/>
        <end position="246"/>
    </location>
</feature>
<feature type="region of interest" description="Disordered" evidence="1">
    <location>
        <begin position="17"/>
        <end position="61"/>
    </location>
</feature>
<sequence>MPPPSAQQRSNIYQPLMHTASSGSLVQSPTNAQFYGQPVPANQTQAMSAPQPSTPSTGDTSIDTKRIQLLLELNNALIQEVMLLQANGRAGSASKAGGDAQAASPTTSEAPEGEGEKKPEDTTKKGPPQSREFRQCLLRLNGNFAYLTNLASRNPSKQQPIIERPLIMEPLSTGIEGSMISEESMNTIRDMYRRLKELFPPAGQTQQAQGQGQLQNQQQSLPSGMSPLQQTPQQRRQESQLQQTQAQIQAQQMQQQQMLQHQQQMAAQAGTMPGISPGGVGRGQQMNPQLMQQHMMARNMAMQNHQGAMSQGM</sequence>
<comment type="caution">
    <text evidence="2">The sequence shown here is derived from an EMBL/GenBank/DDBJ whole genome shotgun (WGS) entry which is preliminary data.</text>
</comment>
<reference evidence="2" key="1">
    <citation type="submission" date="2021-03" db="EMBL/GenBank/DDBJ databases">
        <authorList>
            <person name="Tagirdzhanova G."/>
        </authorList>
    </citation>
    <scope>NUCLEOTIDE SEQUENCE</scope>
</reference>
<evidence type="ECO:0000313" key="3">
    <source>
        <dbReference type="Proteomes" id="UP000664169"/>
    </source>
</evidence>
<name>A0A8H3FNA3_9LECA</name>
<feature type="compositionally biased region" description="Low complexity" evidence="1">
    <location>
        <begin position="203"/>
        <end position="219"/>
    </location>
</feature>
<accession>A0A8H3FNA3</accession>
<dbReference type="EMBL" id="CAJPDQ010000025">
    <property type="protein sequence ID" value="CAF9926474.1"/>
    <property type="molecule type" value="Genomic_DNA"/>
</dbReference>
<proteinExistence type="predicted"/>
<evidence type="ECO:0000313" key="2">
    <source>
        <dbReference type="EMBL" id="CAF9926474.1"/>
    </source>
</evidence>
<dbReference type="Proteomes" id="UP000664169">
    <property type="component" value="Unassembled WGS sequence"/>
</dbReference>
<feature type="compositionally biased region" description="Basic and acidic residues" evidence="1">
    <location>
        <begin position="114"/>
        <end position="124"/>
    </location>
</feature>
<keyword evidence="3" id="KW-1185">Reference proteome</keyword>